<evidence type="ECO:0000313" key="2">
    <source>
        <dbReference type="EMBL" id="OHT10414.1"/>
    </source>
</evidence>
<organism evidence="2 3">
    <name type="scientific">Tritrichomonas foetus</name>
    <dbReference type="NCBI Taxonomy" id="1144522"/>
    <lineage>
        <taxon>Eukaryota</taxon>
        <taxon>Metamonada</taxon>
        <taxon>Parabasalia</taxon>
        <taxon>Tritrichomonadida</taxon>
        <taxon>Tritrichomonadidae</taxon>
        <taxon>Tritrichomonas</taxon>
    </lineage>
</organism>
<keyword evidence="3" id="KW-1185">Reference proteome</keyword>
<name>A0A1J4KL40_9EUKA</name>
<comment type="caution">
    <text evidence="2">The sequence shown here is derived from an EMBL/GenBank/DDBJ whole genome shotgun (WGS) entry which is preliminary data.</text>
</comment>
<evidence type="ECO:0000256" key="1">
    <source>
        <dbReference type="SAM" id="Coils"/>
    </source>
</evidence>
<dbReference type="EMBL" id="MLAK01000612">
    <property type="protein sequence ID" value="OHT10414.1"/>
    <property type="molecule type" value="Genomic_DNA"/>
</dbReference>
<dbReference type="Proteomes" id="UP000179807">
    <property type="component" value="Unassembled WGS sequence"/>
</dbReference>
<reference evidence="2" key="1">
    <citation type="submission" date="2016-10" db="EMBL/GenBank/DDBJ databases">
        <authorList>
            <person name="Benchimol M."/>
            <person name="Almeida L.G."/>
            <person name="Vasconcelos A.T."/>
            <person name="Perreira-Neves A."/>
            <person name="Rosa I.A."/>
            <person name="Tasca T."/>
            <person name="Bogo M.R."/>
            <person name="de Souza W."/>
        </authorList>
    </citation>
    <scope>NUCLEOTIDE SEQUENCE [LARGE SCALE GENOMIC DNA]</scope>
    <source>
        <strain evidence="2">K</strain>
    </source>
</reference>
<dbReference type="AlphaFoldDB" id="A0A1J4KL40"/>
<dbReference type="VEuPathDB" id="TrichDB:TRFO_20289"/>
<protein>
    <submittedName>
        <fullName evidence="2">Uncharacterized protein</fullName>
    </submittedName>
</protein>
<feature type="coiled-coil region" evidence="1">
    <location>
        <begin position="142"/>
        <end position="176"/>
    </location>
</feature>
<gene>
    <name evidence="2" type="ORF">TRFO_20289</name>
</gene>
<sequence>MLSPIDAFFSPFPDGPIELDQIFTFEFNGKKRTCSKRLLCKYSGHFKGLENSVTTEEINDQFISEESLIYFTKWIDGKIISFKKSHSGNSIEMVDESEEQISEEQIFNLLYLAEKWDVQKLKSQLLLELSNNKQDEVTNLILEIIKRENNQETQNQEIQNQEIQNQETQNQEILNQKLANLFDFVLFRLFNESNTLNVILPKISTSTLKDILQEAFQNKSISSISALFDFLKFMKDKKPQKEYLELEQLVNSLVFGTEPYLIVENLKYVPNQNQQNEDQNKGDKKNRHEYIKKSQVECEIDEKFIKLMNDLEKSKNEFNENYQSLIQQMNDSQKKNNQILEVTKEEVISLGNQNLPSAENMKKVVSQSYEIASKHSKIVEKDKENGIGQLISDYQGKLRYLQNEKKKVLKNSSFLNKTFLQHKTLCKSYDSALFKLLKFQTLPSNMHNSIFSLQEYPNDSISEMIYYFDNSYMIHPQFYTLGFYDNPSNISWEIMFSFEEGEVPPDDETKWILVDQHDFDQHLPAPDESYDVKWDEIFTLCFKFPPALIPNFIKIRVPSLCKLETYENNQRNKKEKNNHSNVLSHCFCHFQIYGTFEEKII</sequence>
<feature type="coiled-coil region" evidence="1">
    <location>
        <begin position="308"/>
        <end position="335"/>
    </location>
</feature>
<dbReference type="RefSeq" id="XP_068363550.1">
    <property type="nucleotide sequence ID" value="XM_068501312.1"/>
</dbReference>
<keyword evidence="1" id="KW-0175">Coiled coil</keyword>
<accession>A0A1J4KL40</accession>
<proteinExistence type="predicted"/>
<evidence type="ECO:0000313" key="3">
    <source>
        <dbReference type="Proteomes" id="UP000179807"/>
    </source>
</evidence>
<dbReference type="GeneID" id="94836016"/>